<dbReference type="InterPro" id="IPR013815">
    <property type="entry name" value="ATP_grasp_subdomain_1"/>
</dbReference>
<protein>
    <submittedName>
        <fullName evidence="6">Biotin carboxylase</fullName>
    </submittedName>
</protein>
<dbReference type="GO" id="GO:0046872">
    <property type="term" value="F:metal ion binding"/>
    <property type="evidence" value="ECO:0007669"/>
    <property type="project" value="InterPro"/>
</dbReference>
<dbReference type="Gene3D" id="3.40.50.20">
    <property type="match status" value="1"/>
</dbReference>
<sequence length="537" mass="59511">MNEKAVIILGAGLMQKPAICAAKELGFKTVVADGNPDAVCSKMADIFEPVDLKDKDGLVQLAEKIKEKGMVIAGVFTAGTDFSANTAYVAEHLGLFGHRYESCLNASNKVRMRECFKKNGVPSPEFEEVDENRLEELLILAKNNKISFPKVIKPVDNMGGRGCRLVRSEEELRPAVSCAINNSRTKKAIFEDYMEGAEFSIDALIYNGTFTVTGFADRHIYYPPYFIETGHTMPSAADSKIKNELIATFALGAKALGLTQGVAKADIKYTKNGPMIGEIAARLSGGYMSGWTFPLSSGCFLTKEALKISVGMEPDYILKNRKKIEWNPHLSVKNSVQPFELYELESKNVSAERAWLSIPGKIAEIRGLKEASEVCGVEEVLPRAKKDDEVDFPRNNVEKCGNIITKASDRKSAEKAAYDALNKITLILETNNKKTEDFLEKIELADEKGFPPSAFDVELDWSKICNIPANAKIADFVPAEIKKVQNQICDWNHSTFAQVVEKFDSIFPDHKELDGKKFWKSALRGSIQGMLYTAKKQ</sequence>
<dbReference type="Gene3D" id="3.30.1490.20">
    <property type="entry name" value="ATP-grasp fold, A domain"/>
    <property type="match status" value="1"/>
</dbReference>
<keyword evidence="3 4" id="KW-0067">ATP-binding</keyword>
<accession>A0A1T4LK38</accession>
<dbReference type="AlphaFoldDB" id="A0A1T4LK38"/>
<evidence type="ECO:0000256" key="3">
    <source>
        <dbReference type="ARBA" id="ARBA00022840"/>
    </source>
</evidence>
<dbReference type="EMBL" id="FUXC01000002">
    <property type="protein sequence ID" value="SJZ54917.1"/>
    <property type="molecule type" value="Genomic_DNA"/>
</dbReference>
<evidence type="ECO:0000259" key="5">
    <source>
        <dbReference type="PROSITE" id="PS50975"/>
    </source>
</evidence>
<dbReference type="SUPFAM" id="SSF56059">
    <property type="entry name" value="Glutathione synthetase ATP-binding domain-like"/>
    <property type="match status" value="1"/>
</dbReference>
<dbReference type="PANTHER" id="PTHR43585">
    <property type="entry name" value="FUMIPYRROLE BIOSYNTHESIS PROTEIN C"/>
    <property type="match status" value="1"/>
</dbReference>
<proteinExistence type="predicted"/>
<dbReference type="Gene3D" id="3.30.470.20">
    <property type="entry name" value="ATP-grasp fold, B domain"/>
    <property type="match status" value="1"/>
</dbReference>
<dbReference type="GO" id="GO:0005524">
    <property type="term" value="F:ATP binding"/>
    <property type="evidence" value="ECO:0007669"/>
    <property type="project" value="UniProtKB-UniRule"/>
</dbReference>
<dbReference type="Pfam" id="PF18603">
    <property type="entry name" value="LAL_C2"/>
    <property type="match status" value="1"/>
</dbReference>
<feature type="domain" description="ATP-grasp" evidence="5">
    <location>
        <begin position="113"/>
        <end position="310"/>
    </location>
</feature>
<evidence type="ECO:0000256" key="1">
    <source>
        <dbReference type="ARBA" id="ARBA00022598"/>
    </source>
</evidence>
<name>A0A1T4LK38_9SPIR</name>
<dbReference type="Pfam" id="PF13535">
    <property type="entry name" value="ATP-grasp_4"/>
    <property type="match status" value="1"/>
</dbReference>
<keyword evidence="1" id="KW-0436">Ligase</keyword>
<dbReference type="RefSeq" id="WP_078930315.1">
    <property type="nucleotide sequence ID" value="NZ_FUXC01000002.1"/>
</dbReference>
<dbReference type="OrthoDB" id="9803907at2"/>
<evidence type="ECO:0000313" key="6">
    <source>
        <dbReference type="EMBL" id="SJZ54917.1"/>
    </source>
</evidence>
<reference evidence="6 7" key="1">
    <citation type="submission" date="2017-02" db="EMBL/GenBank/DDBJ databases">
        <authorList>
            <person name="Peterson S.W."/>
        </authorList>
    </citation>
    <scope>NUCLEOTIDE SEQUENCE [LARGE SCALE GENOMIC DNA]</scope>
    <source>
        <strain evidence="6 7">ATCC BAA-909</strain>
    </source>
</reference>
<evidence type="ECO:0000313" key="7">
    <source>
        <dbReference type="Proteomes" id="UP000190395"/>
    </source>
</evidence>
<dbReference type="Proteomes" id="UP000190395">
    <property type="component" value="Unassembled WGS sequence"/>
</dbReference>
<dbReference type="InterPro" id="IPR016185">
    <property type="entry name" value="PreATP-grasp_dom_sf"/>
</dbReference>
<evidence type="ECO:0000256" key="2">
    <source>
        <dbReference type="ARBA" id="ARBA00022741"/>
    </source>
</evidence>
<dbReference type="PROSITE" id="PS50975">
    <property type="entry name" value="ATP_GRASP"/>
    <property type="match status" value="1"/>
</dbReference>
<evidence type="ECO:0000256" key="4">
    <source>
        <dbReference type="PROSITE-ProRule" id="PRU00409"/>
    </source>
</evidence>
<keyword evidence="2 4" id="KW-0547">Nucleotide-binding</keyword>
<gene>
    <name evidence="6" type="ORF">SAMN02745152_00564</name>
</gene>
<dbReference type="InterPro" id="IPR040570">
    <property type="entry name" value="LAL_C2"/>
</dbReference>
<dbReference type="SUPFAM" id="SSF52440">
    <property type="entry name" value="PreATP-grasp domain"/>
    <property type="match status" value="1"/>
</dbReference>
<dbReference type="InterPro" id="IPR052032">
    <property type="entry name" value="ATP-dep_AA_Ligase"/>
</dbReference>
<dbReference type="InterPro" id="IPR011761">
    <property type="entry name" value="ATP-grasp"/>
</dbReference>
<dbReference type="STRING" id="225004.SAMN02745152_00564"/>
<dbReference type="GO" id="GO:0016874">
    <property type="term" value="F:ligase activity"/>
    <property type="evidence" value="ECO:0007669"/>
    <property type="project" value="UniProtKB-KW"/>
</dbReference>
<dbReference type="PANTHER" id="PTHR43585:SF2">
    <property type="entry name" value="ATP-GRASP ENZYME FSQD"/>
    <property type="match status" value="1"/>
</dbReference>
<organism evidence="6 7">
    <name type="scientific">Treponema berlinense</name>
    <dbReference type="NCBI Taxonomy" id="225004"/>
    <lineage>
        <taxon>Bacteria</taxon>
        <taxon>Pseudomonadati</taxon>
        <taxon>Spirochaetota</taxon>
        <taxon>Spirochaetia</taxon>
        <taxon>Spirochaetales</taxon>
        <taxon>Treponemataceae</taxon>
        <taxon>Treponema</taxon>
    </lineage>
</organism>
<dbReference type="GeneID" id="303366833"/>
<keyword evidence="7" id="KW-1185">Reference proteome</keyword>